<keyword evidence="9" id="KW-1133">Transmembrane helix</keyword>
<reference evidence="10" key="1">
    <citation type="submission" date="2021-01" db="EMBL/GenBank/DDBJ databases">
        <authorList>
            <person name="Corre E."/>
            <person name="Pelletier E."/>
            <person name="Niang G."/>
            <person name="Scheremetjew M."/>
            <person name="Finn R."/>
            <person name="Kale V."/>
            <person name="Holt S."/>
            <person name="Cochrane G."/>
            <person name="Meng A."/>
            <person name="Brown T."/>
            <person name="Cohen L."/>
        </authorList>
    </citation>
    <scope>NUCLEOTIDE SEQUENCE</scope>
    <source>
        <strain evidence="10">CCMP281</strain>
    </source>
</reference>
<organism evidence="10">
    <name type="scientific">Haptolina ericina</name>
    <dbReference type="NCBI Taxonomy" id="156174"/>
    <lineage>
        <taxon>Eukaryota</taxon>
        <taxon>Haptista</taxon>
        <taxon>Haptophyta</taxon>
        <taxon>Prymnesiophyceae</taxon>
        <taxon>Prymnesiales</taxon>
        <taxon>Prymnesiaceae</taxon>
        <taxon>Haptolina</taxon>
    </lineage>
</organism>
<proteinExistence type="predicted"/>
<gene>
    <name evidence="10" type="ORF">HERI1096_LOCUS31613</name>
</gene>
<evidence type="ECO:0000256" key="2">
    <source>
        <dbReference type="ARBA" id="ARBA00005204"/>
    </source>
</evidence>
<feature type="transmembrane region" description="Helical" evidence="9">
    <location>
        <begin position="123"/>
        <end position="143"/>
    </location>
</feature>
<evidence type="ECO:0000256" key="3">
    <source>
        <dbReference type="ARBA" id="ARBA00012414"/>
    </source>
</evidence>
<keyword evidence="9" id="KW-0812">Transmembrane</keyword>
<keyword evidence="7" id="KW-0067">ATP-binding</keyword>
<dbReference type="InterPro" id="IPR021130">
    <property type="entry name" value="PRib-ATP_PPHydrolase-like"/>
</dbReference>
<dbReference type="PANTHER" id="PTHR42945:SF1">
    <property type="entry name" value="HISTIDINE BIOSYNTHESIS BIFUNCTIONAL PROTEIN HIS7"/>
    <property type="match status" value="1"/>
</dbReference>
<evidence type="ECO:0000256" key="1">
    <source>
        <dbReference type="ARBA" id="ARBA00001460"/>
    </source>
</evidence>
<evidence type="ECO:0000256" key="5">
    <source>
        <dbReference type="ARBA" id="ARBA00022741"/>
    </source>
</evidence>
<dbReference type="EMBL" id="HBHX01057302">
    <property type="protein sequence ID" value="CAE0137190.1"/>
    <property type="molecule type" value="Transcribed_RNA"/>
</dbReference>
<dbReference type="SUPFAM" id="SSF101386">
    <property type="entry name" value="all-alpha NTP pyrophosphatases"/>
    <property type="match status" value="1"/>
</dbReference>
<dbReference type="NCBIfam" id="TIGR03188">
    <property type="entry name" value="histidine_hisI"/>
    <property type="match status" value="1"/>
</dbReference>
<dbReference type="AlphaFoldDB" id="A0A7S3BK70"/>
<dbReference type="CDD" id="cd11546">
    <property type="entry name" value="NTP-PPase_His4"/>
    <property type="match status" value="1"/>
</dbReference>
<dbReference type="Gene3D" id="1.10.287.1080">
    <property type="entry name" value="MazG-like"/>
    <property type="match status" value="1"/>
</dbReference>
<keyword evidence="9" id="KW-0472">Membrane</keyword>
<evidence type="ECO:0000256" key="7">
    <source>
        <dbReference type="ARBA" id="ARBA00022840"/>
    </source>
</evidence>
<dbReference type="FunFam" id="1.10.287.1080:FF:000002">
    <property type="entry name" value="Histidine biosynthesis bifunctional protein HisIE"/>
    <property type="match status" value="1"/>
</dbReference>
<keyword evidence="6" id="KW-0378">Hydrolase</keyword>
<dbReference type="GO" id="GO:0004636">
    <property type="term" value="F:phosphoribosyl-ATP diphosphatase activity"/>
    <property type="evidence" value="ECO:0007669"/>
    <property type="project" value="UniProtKB-EC"/>
</dbReference>
<comment type="catalytic activity">
    <reaction evidence="1">
        <text>1-(5-phospho-beta-D-ribosyl)-ATP + H2O = 1-(5-phospho-beta-D-ribosyl)-5'-AMP + diphosphate + H(+)</text>
        <dbReference type="Rhea" id="RHEA:22828"/>
        <dbReference type="ChEBI" id="CHEBI:15377"/>
        <dbReference type="ChEBI" id="CHEBI:15378"/>
        <dbReference type="ChEBI" id="CHEBI:33019"/>
        <dbReference type="ChEBI" id="CHEBI:59457"/>
        <dbReference type="ChEBI" id="CHEBI:73183"/>
        <dbReference type="EC" id="3.6.1.31"/>
    </reaction>
</comment>
<keyword evidence="4" id="KW-0028">Amino-acid biosynthesis</keyword>
<dbReference type="Pfam" id="PF01503">
    <property type="entry name" value="PRA-PH"/>
    <property type="match status" value="1"/>
</dbReference>
<accession>A0A7S3BK70</accession>
<dbReference type="GO" id="GO:0000105">
    <property type="term" value="P:L-histidine biosynthetic process"/>
    <property type="evidence" value="ECO:0007669"/>
    <property type="project" value="UniProtKB-UniPathway"/>
</dbReference>
<keyword evidence="5" id="KW-0547">Nucleotide-binding</keyword>
<dbReference type="GO" id="GO:0005524">
    <property type="term" value="F:ATP binding"/>
    <property type="evidence" value="ECO:0007669"/>
    <property type="project" value="UniProtKB-KW"/>
</dbReference>
<dbReference type="PANTHER" id="PTHR42945">
    <property type="entry name" value="HISTIDINE BIOSYNTHESIS BIFUNCTIONAL PROTEIN"/>
    <property type="match status" value="1"/>
</dbReference>
<dbReference type="EC" id="3.6.1.31" evidence="3"/>
<evidence type="ECO:0000256" key="6">
    <source>
        <dbReference type="ARBA" id="ARBA00022801"/>
    </source>
</evidence>
<protein>
    <recommendedName>
        <fullName evidence="3">phosphoribosyl-ATP diphosphatase</fullName>
        <ecNumber evidence="3">3.6.1.31</ecNumber>
    </recommendedName>
</protein>
<name>A0A7S3BK70_9EUKA</name>
<keyword evidence="8" id="KW-0368">Histidine biosynthesis</keyword>
<evidence type="ECO:0000313" key="10">
    <source>
        <dbReference type="EMBL" id="CAE0137190.1"/>
    </source>
</evidence>
<evidence type="ECO:0000256" key="9">
    <source>
        <dbReference type="SAM" id="Phobius"/>
    </source>
</evidence>
<evidence type="ECO:0000256" key="4">
    <source>
        <dbReference type="ARBA" id="ARBA00022605"/>
    </source>
</evidence>
<dbReference type="InterPro" id="IPR008179">
    <property type="entry name" value="HisE"/>
</dbReference>
<comment type="pathway">
    <text evidence="2">Amino-acid biosynthesis; L-histidine biosynthesis; L-histidine from 5-phospho-alpha-D-ribose 1-diphosphate: step 2/9.</text>
</comment>
<dbReference type="UniPathway" id="UPA00031">
    <property type="reaction ID" value="UER00007"/>
</dbReference>
<evidence type="ECO:0000256" key="8">
    <source>
        <dbReference type="ARBA" id="ARBA00023102"/>
    </source>
</evidence>
<sequence>MRALQATLIQRKREAPAGSYTKRLFDDPELLRNKLVEEAQELAEATEGDHVASEAADLLYFAMVRCVAAGVGIREVESHLDRRTFKLQRRPGNAKKDRIDAASAILKASADKKAPTPKRSSPTLSLIAPVALLYVATVLWTRFGR</sequence>